<accession>A0A7Z2NUZ8</accession>
<dbReference type="PANTHER" id="PTHR43712">
    <property type="entry name" value="PUTATIVE (AFU_ORTHOLOGUE AFUA_4G14580)-RELATED"/>
    <property type="match status" value="1"/>
</dbReference>
<dbReference type="GO" id="GO:0032259">
    <property type="term" value="P:methylation"/>
    <property type="evidence" value="ECO:0007669"/>
    <property type="project" value="UniProtKB-KW"/>
</dbReference>
<evidence type="ECO:0000256" key="4">
    <source>
        <dbReference type="PIRSR" id="PIRSR005739-1"/>
    </source>
</evidence>
<dbReference type="PANTHER" id="PTHR43712:SF2">
    <property type="entry name" value="O-METHYLTRANSFERASE CICE"/>
    <property type="match status" value="1"/>
</dbReference>
<keyword evidence="1" id="KW-0489">Methyltransferase</keyword>
<evidence type="ECO:0000313" key="8">
    <source>
        <dbReference type="Proteomes" id="UP000464468"/>
    </source>
</evidence>
<dbReference type="Pfam" id="PF00891">
    <property type="entry name" value="Methyltransf_2"/>
    <property type="match status" value="1"/>
</dbReference>
<sequence length="340" mass="34925">MTTEAAPAPPDDPDDLGAALDRLLADADIWRSRALISAAELDLFTALGRHGPAPAATLAQAIGCDAPALARLLAALDEMGYVARHGDAYVNRPVAAAFLDRAGPYHIGSWLRLHGADWAAWGELTTILRTGQPPRTGSLFDDPGRLAVLLHAAHERAMLFHVPGAVAAIDPARSRRLIDVGGGAGSYALGLCAANPALDAVLFDLPAAIAVARDTLAGDPAAARIAFLPGDFHHDPLGGPYDLALISNVLHGEPPEAAAALIGRVAAALEPGGRIAIRDNFLDDDGTSSAGGALFALVLMVETRAGRPYRAGEVAAMLCAAGCATIDRPAPAVMIGTLPA</sequence>
<dbReference type="Gene3D" id="3.40.50.150">
    <property type="entry name" value="Vaccinia Virus protein VP39"/>
    <property type="match status" value="1"/>
</dbReference>
<dbReference type="RefSeq" id="WP_160591516.1">
    <property type="nucleotide sequence ID" value="NZ_CP047895.1"/>
</dbReference>
<dbReference type="PROSITE" id="PS51683">
    <property type="entry name" value="SAM_OMT_II"/>
    <property type="match status" value="1"/>
</dbReference>
<protein>
    <recommendedName>
        <fullName evidence="9">Methyltransferase</fullName>
    </recommendedName>
</protein>
<dbReference type="PIRSF" id="PIRSF005739">
    <property type="entry name" value="O-mtase"/>
    <property type="match status" value="1"/>
</dbReference>
<dbReference type="GO" id="GO:0008171">
    <property type="term" value="F:O-methyltransferase activity"/>
    <property type="evidence" value="ECO:0007669"/>
    <property type="project" value="InterPro"/>
</dbReference>
<dbReference type="GO" id="GO:0046983">
    <property type="term" value="F:protein dimerization activity"/>
    <property type="evidence" value="ECO:0007669"/>
    <property type="project" value="InterPro"/>
</dbReference>
<dbReference type="EMBL" id="CP047895">
    <property type="protein sequence ID" value="QHL89875.1"/>
    <property type="molecule type" value="Genomic_DNA"/>
</dbReference>
<dbReference type="Pfam" id="PF08100">
    <property type="entry name" value="Dimerisation"/>
    <property type="match status" value="1"/>
</dbReference>
<feature type="active site" description="Proton acceptor" evidence="4">
    <location>
        <position position="251"/>
    </location>
</feature>
<proteinExistence type="predicted"/>
<evidence type="ECO:0000256" key="2">
    <source>
        <dbReference type="ARBA" id="ARBA00022679"/>
    </source>
</evidence>
<dbReference type="KEGG" id="schy:GVO57_02350"/>
<organism evidence="7 8">
    <name type="scientific">Sphingomonas changnyeongensis</name>
    <dbReference type="NCBI Taxonomy" id="2698679"/>
    <lineage>
        <taxon>Bacteria</taxon>
        <taxon>Pseudomonadati</taxon>
        <taxon>Pseudomonadota</taxon>
        <taxon>Alphaproteobacteria</taxon>
        <taxon>Sphingomonadales</taxon>
        <taxon>Sphingomonadaceae</taxon>
        <taxon>Sphingomonas</taxon>
    </lineage>
</organism>
<keyword evidence="8" id="KW-1185">Reference proteome</keyword>
<feature type="domain" description="O-methyltransferase dimerisation" evidence="6">
    <location>
        <begin position="29"/>
        <end position="100"/>
    </location>
</feature>
<dbReference type="InterPro" id="IPR001077">
    <property type="entry name" value="COMT_C"/>
</dbReference>
<dbReference type="CDD" id="cd02440">
    <property type="entry name" value="AdoMet_MTases"/>
    <property type="match status" value="1"/>
</dbReference>
<dbReference type="InterPro" id="IPR016461">
    <property type="entry name" value="COMT-like"/>
</dbReference>
<dbReference type="InterPro" id="IPR012967">
    <property type="entry name" value="COMT_dimerisation"/>
</dbReference>
<dbReference type="SUPFAM" id="SSF46785">
    <property type="entry name" value="Winged helix' DNA-binding domain"/>
    <property type="match status" value="1"/>
</dbReference>
<dbReference type="InterPro" id="IPR036388">
    <property type="entry name" value="WH-like_DNA-bd_sf"/>
</dbReference>
<dbReference type="SUPFAM" id="SSF53335">
    <property type="entry name" value="S-adenosyl-L-methionine-dependent methyltransferases"/>
    <property type="match status" value="1"/>
</dbReference>
<dbReference type="Gene3D" id="1.10.10.10">
    <property type="entry name" value="Winged helix-like DNA-binding domain superfamily/Winged helix DNA-binding domain"/>
    <property type="match status" value="1"/>
</dbReference>
<evidence type="ECO:0000256" key="1">
    <source>
        <dbReference type="ARBA" id="ARBA00022603"/>
    </source>
</evidence>
<dbReference type="Proteomes" id="UP000464468">
    <property type="component" value="Chromosome"/>
</dbReference>
<dbReference type="InterPro" id="IPR029063">
    <property type="entry name" value="SAM-dependent_MTases_sf"/>
</dbReference>
<name>A0A7Z2NUZ8_9SPHN</name>
<keyword evidence="3" id="KW-0949">S-adenosyl-L-methionine</keyword>
<reference evidence="7 8" key="1">
    <citation type="submission" date="2020-01" db="EMBL/GenBank/DDBJ databases">
        <title>Sphingomonas sp. C33 whole genome sequece.</title>
        <authorList>
            <person name="Park C."/>
        </authorList>
    </citation>
    <scope>NUCLEOTIDE SEQUENCE [LARGE SCALE GENOMIC DNA]</scope>
    <source>
        <strain evidence="7 8">C33</strain>
    </source>
</reference>
<evidence type="ECO:0000259" key="6">
    <source>
        <dbReference type="Pfam" id="PF08100"/>
    </source>
</evidence>
<evidence type="ECO:0008006" key="9">
    <source>
        <dbReference type="Google" id="ProtNLM"/>
    </source>
</evidence>
<feature type="domain" description="O-methyltransferase C-terminal" evidence="5">
    <location>
        <begin position="165"/>
        <end position="322"/>
    </location>
</feature>
<dbReference type="AlphaFoldDB" id="A0A7Z2NUZ8"/>
<evidence type="ECO:0000259" key="5">
    <source>
        <dbReference type="Pfam" id="PF00891"/>
    </source>
</evidence>
<evidence type="ECO:0000313" key="7">
    <source>
        <dbReference type="EMBL" id="QHL89875.1"/>
    </source>
</evidence>
<evidence type="ECO:0000256" key="3">
    <source>
        <dbReference type="ARBA" id="ARBA00022691"/>
    </source>
</evidence>
<dbReference type="InterPro" id="IPR036390">
    <property type="entry name" value="WH_DNA-bd_sf"/>
</dbReference>
<gene>
    <name evidence="7" type="ORF">GVO57_02350</name>
</gene>
<keyword evidence="2" id="KW-0808">Transferase</keyword>